<evidence type="ECO:0000256" key="7">
    <source>
        <dbReference type="ARBA" id="ARBA00022729"/>
    </source>
</evidence>
<keyword evidence="4 14" id="KW-1134">Transmembrane beta strand</keyword>
<keyword evidence="10 15" id="KW-0798">TonB box</keyword>
<evidence type="ECO:0000256" key="10">
    <source>
        <dbReference type="ARBA" id="ARBA00023077"/>
    </source>
</evidence>
<keyword evidence="6 14" id="KW-0812">Transmembrane</keyword>
<keyword evidence="3 14" id="KW-0813">Transport</keyword>
<dbReference type="NCBIfam" id="TIGR01783">
    <property type="entry name" value="TonB-siderophor"/>
    <property type="match status" value="1"/>
</dbReference>
<evidence type="ECO:0000256" key="15">
    <source>
        <dbReference type="RuleBase" id="RU003357"/>
    </source>
</evidence>
<evidence type="ECO:0000256" key="5">
    <source>
        <dbReference type="ARBA" id="ARBA00022496"/>
    </source>
</evidence>
<reference evidence="18 19" key="1">
    <citation type="submission" date="2019-09" db="EMBL/GenBank/DDBJ databases">
        <title>YIM 132548 draft genome.</title>
        <authorList>
            <person name="Jiang L."/>
        </authorList>
    </citation>
    <scope>NUCLEOTIDE SEQUENCE [LARGE SCALE GENOMIC DNA]</scope>
    <source>
        <strain evidence="18 19">YIM 132548</strain>
    </source>
</reference>
<name>A0A6N6MPR6_9HYPH</name>
<evidence type="ECO:0000256" key="4">
    <source>
        <dbReference type="ARBA" id="ARBA00022452"/>
    </source>
</evidence>
<keyword evidence="8" id="KW-0408">Iron</keyword>
<dbReference type="Gene3D" id="2.40.170.20">
    <property type="entry name" value="TonB-dependent receptor, beta-barrel domain"/>
    <property type="match status" value="1"/>
</dbReference>
<dbReference type="PANTHER" id="PTHR32552:SF68">
    <property type="entry name" value="FERRICHROME OUTER MEMBRANE TRANSPORTER_PHAGE RECEPTOR"/>
    <property type="match status" value="1"/>
</dbReference>
<keyword evidence="13 14" id="KW-0998">Cell outer membrane</keyword>
<evidence type="ECO:0000256" key="13">
    <source>
        <dbReference type="ARBA" id="ARBA00023237"/>
    </source>
</evidence>
<dbReference type="InterPro" id="IPR010105">
    <property type="entry name" value="TonB_sidphr_rcpt"/>
</dbReference>
<dbReference type="AlphaFoldDB" id="A0A6N6MPR6"/>
<evidence type="ECO:0000256" key="9">
    <source>
        <dbReference type="ARBA" id="ARBA00023065"/>
    </source>
</evidence>
<dbReference type="Proteomes" id="UP000441523">
    <property type="component" value="Unassembled WGS sequence"/>
</dbReference>
<keyword evidence="9" id="KW-0406">Ion transport</keyword>
<sequence>MVRPLEHVRPASGRCRDHFAAVTIGLVSSCAPHLVPAAQAQAAPAESEVVLSELNVSGTGQGRETATSPVIGYRATRSGTATRTDTALRDTPQSITIVPREVLTDQQDRRLTDAVTNVSNVQPGSTVQGRSQNYVIRGFSTQVFAVDGVLVSPAATFYPVERDLANAERVEVLKGPASVLYGRGDPGGTINIVTRRPTFDPSGDVSVQGGSFGFRRVQGSVSSAIAGSDTLAGRLTFAAQEDPTFRNFGDNTNTRTFVAPALAWTPSADTRVYLNAEFSKQHSQYDEGLIAYRGRVPLDNISRFYGEPFSRYYGEVNSITLKAEHDVSEHLTIRQVINGQWGAFDLFAARATGVNAAGTLVARRDTSVNSTFAGVDTQTEAVLKFDTFGFAHTALVGFEYSNGYRHPFSQQGTLASISFLNPIYGAIPGALGFQADLKQKLELFGVYVQDQIVLTPELQLVVGARFDFGSQYFFNRLPASQTIPPEQELFGASPRVGLIYRPFEPLTFYASYATSFVPQTANVLNVVNPAPETGEQYEIGTRLDLNPGLTLSAAAFRLSRNNVAATDPTNTGFSVITGQQRSEGLEADLAGEILPGWKIIGGVGYLDARITKDTTFAVGNRLTAVPSFSGSVWTTYQFQEGPLRGLGLGAGVTYVGRRFGDLNNSYAVGAYTRVDAAVYYDFDEHYRLSVNMRNLTNARYIEQPFNQFNNAPGAPLSVLATLTARM</sequence>
<keyword evidence="5" id="KW-0410">Iron transport</keyword>
<dbReference type="GO" id="GO:0015891">
    <property type="term" value="P:siderophore transport"/>
    <property type="evidence" value="ECO:0007669"/>
    <property type="project" value="InterPro"/>
</dbReference>
<protein>
    <submittedName>
        <fullName evidence="18">TonB-dependent siderophore receptor</fullName>
    </submittedName>
</protein>
<evidence type="ECO:0000256" key="14">
    <source>
        <dbReference type="PROSITE-ProRule" id="PRU01360"/>
    </source>
</evidence>
<dbReference type="GO" id="GO:0038023">
    <property type="term" value="F:signaling receptor activity"/>
    <property type="evidence" value="ECO:0007669"/>
    <property type="project" value="InterPro"/>
</dbReference>
<dbReference type="InterPro" id="IPR000531">
    <property type="entry name" value="Beta-barrel_TonB"/>
</dbReference>
<gene>
    <name evidence="18" type="ORF">F6X51_16450</name>
</gene>
<keyword evidence="12 18" id="KW-0675">Receptor</keyword>
<feature type="domain" description="TonB-dependent receptor plug" evidence="17">
    <location>
        <begin position="88"/>
        <end position="189"/>
    </location>
</feature>
<dbReference type="CDD" id="cd01347">
    <property type="entry name" value="ligand_gated_channel"/>
    <property type="match status" value="1"/>
</dbReference>
<feature type="domain" description="TonB-dependent receptor-like beta-barrel" evidence="16">
    <location>
        <begin position="264"/>
        <end position="695"/>
    </location>
</feature>
<comment type="caution">
    <text evidence="18">The sequence shown here is derived from an EMBL/GenBank/DDBJ whole genome shotgun (WGS) entry which is preliminary data.</text>
</comment>
<evidence type="ECO:0000313" key="19">
    <source>
        <dbReference type="Proteomes" id="UP000441523"/>
    </source>
</evidence>
<dbReference type="Pfam" id="PF07715">
    <property type="entry name" value="Plug"/>
    <property type="match status" value="1"/>
</dbReference>
<organism evidence="18 19">
    <name type="scientific">Methylobacterium planeticum</name>
    <dbReference type="NCBI Taxonomy" id="2615211"/>
    <lineage>
        <taxon>Bacteria</taxon>
        <taxon>Pseudomonadati</taxon>
        <taxon>Pseudomonadota</taxon>
        <taxon>Alphaproteobacteria</taxon>
        <taxon>Hyphomicrobiales</taxon>
        <taxon>Methylobacteriaceae</taxon>
        <taxon>Methylobacterium</taxon>
    </lineage>
</organism>
<dbReference type="EMBL" id="VZZJ01000014">
    <property type="protein sequence ID" value="KAB1072299.1"/>
    <property type="molecule type" value="Genomic_DNA"/>
</dbReference>
<evidence type="ECO:0000256" key="11">
    <source>
        <dbReference type="ARBA" id="ARBA00023136"/>
    </source>
</evidence>
<evidence type="ECO:0000259" key="17">
    <source>
        <dbReference type="Pfam" id="PF07715"/>
    </source>
</evidence>
<comment type="similarity">
    <text evidence="2 14 15">Belongs to the TonB-dependent receptor family.</text>
</comment>
<dbReference type="FunFam" id="2.40.170.20:FF:000005">
    <property type="entry name" value="TonB-dependent siderophore receptor"/>
    <property type="match status" value="1"/>
</dbReference>
<dbReference type="PROSITE" id="PS52016">
    <property type="entry name" value="TONB_DEPENDENT_REC_3"/>
    <property type="match status" value="1"/>
</dbReference>
<dbReference type="InterPro" id="IPR039426">
    <property type="entry name" value="TonB-dep_rcpt-like"/>
</dbReference>
<dbReference type="PROSITE" id="PS51257">
    <property type="entry name" value="PROKAR_LIPOPROTEIN"/>
    <property type="match status" value="1"/>
</dbReference>
<evidence type="ECO:0000256" key="6">
    <source>
        <dbReference type="ARBA" id="ARBA00022692"/>
    </source>
</evidence>
<evidence type="ECO:0000259" key="16">
    <source>
        <dbReference type="Pfam" id="PF00593"/>
    </source>
</evidence>
<dbReference type="GO" id="GO:0009279">
    <property type="term" value="C:cell outer membrane"/>
    <property type="evidence" value="ECO:0007669"/>
    <property type="project" value="UniProtKB-SubCell"/>
</dbReference>
<evidence type="ECO:0000256" key="12">
    <source>
        <dbReference type="ARBA" id="ARBA00023170"/>
    </source>
</evidence>
<dbReference type="InterPro" id="IPR037066">
    <property type="entry name" value="Plug_dom_sf"/>
</dbReference>
<evidence type="ECO:0000256" key="1">
    <source>
        <dbReference type="ARBA" id="ARBA00004571"/>
    </source>
</evidence>
<evidence type="ECO:0000256" key="2">
    <source>
        <dbReference type="ARBA" id="ARBA00009810"/>
    </source>
</evidence>
<dbReference type="SUPFAM" id="SSF56935">
    <property type="entry name" value="Porins"/>
    <property type="match status" value="1"/>
</dbReference>
<dbReference type="Pfam" id="PF00593">
    <property type="entry name" value="TonB_dep_Rec_b-barrel"/>
    <property type="match status" value="1"/>
</dbReference>
<accession>A0A6N6MPR6</accession>
<evidence type="ECO:0000256" key="8">
    <source>
        <dbReference type="ARBA" id="ARBA00023004"/>
    </source>
</evidence>
<dbReference type="Gene3D" id="2.170.130.10">
    <property type="entry name" value="TonB-dependent receptor, plug domain"/>
    <property type="match status" value="1"/>
</dbReference>
<comment type="subcellular location">
    <subcellularLocation>
        <location evidence="1 14">Cell outer membrane</location>
        <topology evidence="1 14">Multi-pass membrane protein</topology>
    </subcellularLocation>
</comment>
<evidence type="ECO:0000313" key="18">
    <source>
        <dbReference type="EMBL" id="KAB1072299.1"/>
    </source>
</evidence>
<keyword evidence="11 14" id="KW-0472">Membrane</keyword>
<dbReference type="InterPro" id="IPR012910">
    <property type="entry name" value="Plug_dom"/>
</dbReference>
<dbReference type="InterPro" id="IPR036942">
    <property type="entry name" value="Beta-barrel_TonB_sf"/>
</dbReference>
<dbReference type="PANTHER" id="PTHR32552">
    <property type="entry name" value="FERRICHROME IRON RECEPTOR-RELATED"/>
    <property type="match status" value="1"/>
</dbReference>
<proteinExistence type="inferred from homology"/>
<dbReference type="RefSeq" id="WP_150964765.1">
    <property type="nucleotide sequence ID" value="NZ_VZZJ01000014.1"/>
</dbReference>
<keyword evidence="19" id="KW-1185">Reference proteome</keyword>
<evidence type="ECO:0000256" key="3">
    <source>
        <dbReference type="ARBA" id="ARBA00022448"/>
    </source>
</evidence>
<keyword evidence="7" id="KW-0732">Signal</keyword>
<dbReference type="FunFam" id="2.170.130.10:FF:000001">
    <property type="entry name" value="Catecholate siderophore TonB-dependent receptor"/>
    <property type="match status" value="1"/>
</dbReference>
<dbReference type="GO" id="GO:0015344">
    <property type="term" value="F:siderophore uptake transmembrane transporter activity"/>
    <property type="evidence" value="ECO:0007669"/>
    <property type="project" value="TreeGrafter"/>
</dbReference>